<organism evidence="1 2">
    <name type="scientific">Racocetra persica</name>
    <dbReference type="NCBI Taxonomy" id="160502"/>
    <lineage>
        <taxon>Eukaryota</taxon>
        <taxon>Fungi</taxon>
        <taxon>Fungi incertae sedis</taxon>
        <taxon>Mucoromycota</taxon>
        <taxon>Glomeromycotina</taxon>
        <taxon>Glomeromycetes</taxon>
        <taxon>Diversisporales</taxon>
        <taxon>Gigasporaceae</taxon>
        <taxon>Racocetra</taxon>
    </lineage>
</organism>
<dbReference type="EMBL" id="CAJVQC010119081">
    <property type="protein sequence ID" value="CAG8837946.1"/>
    <property type="molecule type" value="Genomic_DNA"/>
</dbReference>
<sequence length="56" mass="6371">MSNLITALENRTKKDQFAAIRPSRHLTLSYEAKQEICDVIRLIGGGINWKLIKNTT</sequence>
<protein>
    <submittedName>
        <fullName evidence="1">35398_t:CDS:1</fullName>
    </submittedName>
</protein>
<keyword evidence="2" id="KW-1185">Reference proteome</keyword>
<proteinExistence type="predicted"/>
<evidence type="ECO:0000313" key="1">
    <source>
        <dbReference type="EMBL" id="CAG8837946.1"/>
    </source>
</evidence>
<accession>A0ACA9SF58</accession>
<gene>
    <name evidence="1" type="ORF">RPERSI_LOCUS30486</name>
</gene>
<name>A0ACA9SF58_9GLOM</name>
<dbReference type="Proteomes" id="UP000789920">
    <property type="component" value="Unassembled WGS sequence"/>
</dbReference>
<evidence type="ECO:0000313" key="2">
    <source>
        <dbReference type="Proteomes" id="UP000789920"/>
    </source>
</evidence>
<reference evidence="1" key="1">
    <citation type="submission" date="2021-06" db="EMBL/GenBank/DDBJ databases">
        <authorList>
            <person name="Kallberg Y."/>
            <person name="Tangrot J."/>
            <person name="Rosling A."/>
        </authorList>
    </citation>
    <scope>NUCLEOTIDE SEQUENCE</scope>
    <source>
        <strain evidence="1">MA461A</strain>
    </source>
</reference>
<comment type="caution">
    <text evidence="1">The sequence shown here is derived from an EMBL/GenBank/DDBJ whole genome shotgun (WGS) entry which is preliminary data.</text>
</comment>
<feature type="non-terminal residue" evidence="1">
    <location>
        <position position="56"/>
    </location>
</feature>